<dbReference type="Pfam" id="PF00011">
    <property type="entry name" value="HSP20"/>
    <property type="match status" value="1"/>
</dbReference>
<dbReference type="InterPro" id="IPR008978">
    <property type="entry name" value="HSP20-like_chaperone"/>
</dbReference>
<name>A0ABT4D7C6_9CLOT</name>
<evidence type="ECO:0000256" key="2">
    <source>
        <dbReference type="RuleBase" id="RU003616"/>
    </source>
</evidence>
<evidence type="ECO:0000313" key="4">
    <source>
        <dbReference type="EMBL" id="MCY6958184.1"/>
    </source>
</evidence>
<comment type="caution">
    <text evidence="4">The sequence shown here is derived from an EMBL/GenBank/DDBJ whole genome shotgun (WGS) entry which is preliminary data.</text>
</comment>
<evidence type="ECO:0000313" key="5">
    <source>
        <dbReference type="Proteomes" id="UP001144612"/>
    </source>
</evidence>
<protein>
    <submittedName>
        <fullName evidence="4">Hsp20/alpha crystallin family protein</fullName>
    </submittedName>
</protein>
<gene>
    <name evidence="4" type="ORF">OW729_06160</name>
</gene>
<evidence type="ECO:0000256" key="1">
    <source>
        <dbReference type="PROSITE-ProRule" id="PRU00285"/>
    </source>
</evidence>
<dbReference type="PANTHER" id="PTHR11527">
    <property type="entry name" value="HEAT-SHOCK PROTEIN 20 FAMILY MEMBER"/>
    <property type="match status" value="1"/>
</dbReference>
<dbReference type="InterPro" id="IPR002068">
    <property type="entry name" value="A-crystallin/Hsp20_dom"/>
</dbReference>
<dbReference type="NCBIfam" id="NF042420">
    <property type="entry name" value="Hsp18_Clos"/>
    <property type="match status" value="1"/>
</dbReference>
<dbReference type="Proteomes" id="UP001144612">
    <property type="component" value="Unassembled WGS sequence"/>
</dbReference>
<proteinExistence type="inferred from homology"/>
<dbReference type="InterPro" id="IPR053570">
    <property type="entry name" value="sHSP/HSP20"/>
</dbReference>
<dbReference type="EMBL" id="JAPQFJ010000004">
    <property type="protein sequence ID" value="MCY6958184.1"/>
    <property type="molecule type" value="Genomic_DNA"/>
</dbReference>
<dbReference type="PROSITE" id="PS01031">
    <property type="entry name" value="SHSP"/>
    <property type="match status" value="1"/>
</dbReference>
<keyword evidence="5" id="KW-1185">Reference proteome</keyword>
<sequence length="147" mass="17465">MFEMVPFRRNNGLRKRTDNYVDRLFDDLFNDSIFPSALANNEFNVDVKETETSYIVDADLPGVKKEAIEIDYENNYLSIRAKRDDIVEEKQDNYVRRERRYGQFSRSFYIDNVEEDKIEATFNDGVLKLTLPKKEKGKPNKRKIDIH</sequence>
<accession>A0ABT4D7C6</accession>
<dbReference type="InterPro" id="IPR031107">
    <property type="entry name" value="Small_HSP"/>
</dbReference>
<dbReference type="Gene3D" id="2.60.40.790">
    <property type="match status" value="1"/>
</dbReference>
<dbReference type="RefSeq" id="WP_268060594.1">
    <property type="nucleotide sequence ID" value="NZ_JAPQFJ010000004.1"/>
</dbReference>
<organism evidence="4 5">
    <name type="scientific">Clostridium brassicae</name>
    <dbReference type="NCBI Taxonomy" id="2999072"/>
    <lineage>
        <taxon>Bacteria</taxon>
        <taxon>Bacillati</taxon>
        <taxon>Bacillota</taxon>
        <taxon>Clostridia</taxon>
        <taxon>Eubacteriales</taxon>
        <taxon>Clostridiaceae</taxon>
        <taxon>Clostridium</taxon>
    </lineage>
</organism>
<comment type="similarity">
    <text evidence="1 2">Belongs to the small heat shock protein (HSP20) family.</text>
</comment>
<feature type="domain" description="SHSP" evidence="3">
    <location>
        <begin position="36"/>
        <end position="147"/>
    </location>
</feature>
<dbReference type="SUPFAM" id="SSF49764">
    <property type="entry name" value="HSP20-like chaperones"/>
    <property type="match status" value="1"/>
</dbReference>
<evidence type="ECO:0000259" key="3">
    <source>
        <dbReference type="PROSITE" id="PS01031"/>
    </source>
</evidence>
<dbReference type="CDD" id="cd06471">
    <property type="entry name" value="ACD_LpsHSP_like"/>
    <property type="match status" value="1"/>
</dbReference>
<reference evidence="4" key="1">
    <citation type="submission" date="2022-12" db="EMBL/GenBank/DDBJ databases">
        <title>Clostridium sp. nov., isolated from industrial wastewater.</title>
        <authorList>
            <person name="Jiayan W."/>
        </authorList>
    </citation>
    <scope>NUCLEOTIDE SEQUENCE</scope>
    <source>
        <strain evidence="4">ZC22-4</strain>
    </source>
</reference>